<dbReference type="EMBL" id="ML143424">
    <property type="protein sequence ID" value="TBU28123.1"/>
    <property type="molecule type" value="Genomic_DNA"/>
</dbReference>
<evidence type="ECO:0000313" key="1">
    <source>
        <dbReference type="EMBL" id="TBU28123.1"/>
    </source>
</evidence>
<name>A0A4V2K0A4_9APHY</name>
<proteinExistence type="predicted"/>
<gene>
    <name evidence="1" type="ORF">BD311DRAFT_758842</name>
</gene>
<sequence length="75" mass="8438">MSHCCQSQRAEAALFFGVDIKAGETTKPQMTNSPSTETLKSRRLKCRAWSRSTATWRGVRICLLGQVPQNRHTCL</sequence>
<accession>A0A4V2K0A4</accession>
<reference evidence="1" key="1">
    <citation type="submission" date="2019-01" db="EMBL/GenBank/DDBJ databases">
        <title>Draft genome sequences of three monokaryotic isolates of the white-rot basidiomycete fungus Dichomitus squalens.</title>
        <authorList>
            <consortium name="DOE Joint Genome Institute"/>
            <person name="Lopez S.C."/>
            <person name="Andreopoulos B."/>
            <person name="Pangilinan J."/>
            <person name="Lipzen A."/>
            <person name="Riley R."/>
            <person name="Ahrendt S."/>
            <person name="Ng V."/>
            <person name="Barry K."/>
            <person name="Daum C."/>
            <person name="Grigoriev I.V."/>
            <person name="Hilden K.S."/>
            <person name="Makela M.R."/>
            <person name="de Vries R.P."/>
        </authorList>
    </citation>
    <scope>NUCLEOTIDE SEQUENCE [LARGE SCALE GENOMIC DNA]</scope>
    <source>
        <strain evidence="1">OM18370.1</strain>
    </source>
</reference>
<organism evidence="1">
    <name type="scientific">Dichomitus squalens</name>
    <dbReference type="NCBI Taxonomy" id="114155"/>
    <lineage>
        <taxon>Eukaryota</taxon>
        <taxon>Fungi</taxon>
        <taxon>Dikarya</taxon>
        <taxon>Basidiomycota</taxon>
        <taxon>Agaricomycotina</taxon>
        <taxon>Agaricomycetes</taxon>
        <taxon>Polyporales</taxon>
        <taxon>Polyporaceae</taxon>
        <taxon>Dichomitus</taxon>
    </lineage>
</organism>
<protein>
    <submittedName>
        <fullName evidence="1">Uncharacterized protein</fullName>
    </submittedName>
</protein>
<dbReference type="Proteomes" id="UP000292957">
    <property type="component" value="Unassembled WGS sequence"/>
</dbReference>
<dbReference type="AlphaFoldDB" id="A0A4V2K0A4"/>